<comment type="caution">
    <text evidence="3">The sequence shown here is derived from an EMBL/GenBank/DDBJ whole genome shotgun (WGS) entry which is preliminary data.</text>
</comment>
<dbReference type="EMBL" id="SLWM01000004">
    <property type="protein sequence ID" value="TCO25512.1"/>
    <property type="molecule type" value="Genomic_DNA"/>
</dbReference>
<dbReference type="InterPro" id="IPR050300">
    <property type="entry name" value="GDXG_lipolytic_enzyme"/>
</dbReference>
<evidence type="ECO:0000313" key="4">
    <source>
        <dbReference type="Proteomes" id="UP000295818"/>
    </source>
</evidence>
<dbReference type="Pfam" id="PF00326">
    <property type="entry name" value="Peptidase_S9"/>
    <property type="match status" value="1"/>
</dbReference>
<proteinExistence type="predicted"/>
<evidence type="ECO:0000259" key="2">
    <source>
        <dbReference type="Pfam" id="PF00326"/>
    </source>
</evidence>
<reference evidence="3 4" key="1">
    <citation type="journal article" date="2015" name="Stand. Genomic Sci.">
        <title>Genomic Encyclopedia of Bacterial and Archaeal Type Strains, Phase III: the genomes of soil and plant-associated and newly described type strains.</title>
        <authorList>
            <person name="Whitman W.B."/>
            <person name="Woyke T."/>
            <person name="Klenk H.P."/>
            <person name="Zhou Y."/>
            <person name="Lilburn T.G."/>
            <person name="Beck B.J."/>
            <person name="De Vos P."/>
            <person name="Vandamme P."/>
            <person name="Eisen J.A."/>
            <person name="Garrity G."/>
            <person name="Hugenholtz P."/>
            <person name="Kyrpides N.C."/>
        </authorList>
    </citation>
    <scope>NUCLEOTIDE SEQUENCE [LARGE SCALE GENOMIC DNA]</scope>
    <source>
        <strain evidence="3 4">VKM Ac-2538</strain>
    </source>
</reference>
<name>A0ABY2BMA3_9ACTN</name>
<organism evidence="3 4">
    <name type="scientific">Kribbella orskensis</name>
    <dbReference type="NCBI Taxonomy" id="2512216"/>
    <lineage>
        <taxon>Bacteria</taxon>
        <taxon>Bacillati</taxon>
        <taxon>Actinomycetota</taxon>
        <taxon>Actinomycetes</taxon>
        <taxon>Propionibacteriales</taxon>
        <taxon>Kribbellaceae</taxon>
        <taxon>Kribbella</taxon>
    </lineage>
</organism>
<dbReference type="RefSeq" id="WP_132188387.1">
    <property type="nucleotide sequence ID" value="NZ_SLWM01000004.1"/>
</dbReference>
<gene>
    <name evidence="3" type="ORF">EV644_10416</name>
</gene>
<evidence type="ECO:0000256" key="1">
    <source>
        <dbReference type="ARBA" id="ARBA00022801"/>
    </source>
</evidence>
<evidence type="ECO:0000313" key="3">
    <source>
        <dbReference type="EMBL" id="TCO25512.1"/>
    </source>
</evidence>
<accession>A0ABY2BMA3</accession>
<dbReference type="InterPro" id="IPR001375">
    <property type="entry name" value="Peptidase_S9_cat"/>
</dbReference>
<sequence length="215" mass="22931">MSVHVIVLPGGGYAAHTPHEAAPIVDWLTGLGLESSVFRYPLEFRHPIPLDALRAEIRGRREAGADRIGLVGFSAGGHLAGLAALAPGSGRAELVDFAVLGYSITSMETETYRPSRLILLGEDASPDLRRATSLDALVNPSAPPFFLWHTAEDIWVPPEHTYRFATALAAYGAPHTVHVFAHGPHSLGLAEGAGDASRWTTLAASWIAEQLDADN</sequence>
<dbReference type="PANTHER" id="PTHR48081:SF6">
    <property type="entry name" value="PEPTIDASE S9 PROLYL OLIGOPEPTIDASE CATALYTIC DOMAIN-CONTAINING PROTEIN"/>
    <property type="match status" value="1"/>
</dbReference>
<dbReference type="SUPFAM" id="SSF53474">
    <property type="entry name" value="alpha/beta-Hydrolases"/>
    <property type="match status" value="1"/>
</dbReference>
<keyword evidence="1" id="KW-0378">Hydrolase</keyword>
<dbReference type="PANTHER" id="PTHR48081">
    <property type="entry name" value="AB HYDROLASE SUPERFAMILY PROTEIN C4A8.06C"/>
    <property type="match status" value="1"/>
</dbReference>
<protein>
    <submittedName>
        <fullName evidence="3">Acetyl esterase/lipase</fullName>
    </submittedName>
</protein>
<keyword evidence="4" id="KW-1185">Reference proteome</keyword>
<feature type="domain" description="Peptidase S9 prolyl oligopeptidase catalytic" evidence="2">
    <location>
        <begin position="65"/>
        <end position="212"/>
    </location>
</feature>
<dbReference type="Proteomes" id="UP000295818">
    <property type="component" value="Unassembled WGS sequence"/>
</dbReference>
<dbReference type="InterPro" id="IPR029058">
    <property type="entry name" value="AB_hydrolase_fold"/>
</dbReference>
<dbReference type="Gene3D" id="3.40.50.1820">
    <property type="entry name" value="alpha/beta hydrolase"/>
    <property type="match status" value="1"/>
</dbReference>